<keyword evidence="1" id="KW-0472">Membrane</keyword>
<proteinExistence type="predicted"/>
<gene>
    <name evidence="2" type="ORF">Q2362_05445</name>
</gene>
<dbReference type="EMBL" id="JAULJQ010000005">
    <property type="protein sequence ID" value="MDO2409543.1"/>
    <property type="molecule type" value="Genomic_DNA"/>
</dbReference>
<sequence>MDSSNLFMMLAAVILVSSLIYFNINKISDEIDEKESKNGFGEQNKSAEFEHFCDLAIREIELIADDENTAESLKESLGDFSRELRHIAKMNTNSSEQVWSQKIADVLIRLDSLLRSQGKDMLADALQHKLKSEFSKI</sequence>
<keyword evidence="3" id="KW-1185">Reference proteome</keyword>
<name>A0ABT8T9X8_9BACT</name>
<evidence type="ECO:0008006" key="4">
    <source>
        <dbReference type="Google" id="ProtNLM"/>
    </source>
</evidence>
<accession>A0ABT8T9X8</accession>
<dbReference type="Proteomes" id="UP001171111">
    <property type="component" value="Unassembled WGS sequence"/>
</dbReference>
<reference evidence="2 3" key="1">
    <citation type="submission" date="2023-06" db="EMBL/GenBank/DDBJ databases">
        <title>Campylobacter magnum sp. nov., isolated from cecal contents of domestic pigs (Sus scrofa domesticus).</title>
        <authorList>
            <person name="Papic B."/>
            <person name="Gruntar I."/>
        </authorList>
    </citation>
    <scope>NUCLEOTIDE SEQUENCE [LARGE SCALE GENOMIC DNA]</scope>
    <source>
        <strain evidence="3">34484-21</strain>
    </source>
</reference>
<organism evidence="2 3">
    <name type="scientific">Campylobacter magnus</name>
    <dbReference type="NCBI Taxonomy" id="3026462"/>
    <lineage>
        <taxon>Bacteria</taxon>
        <taxon>Pseudomonadati</taxon>
        <taxon>Campylobacterota</taxon>
        <taxon>Epsilonproteobacteria</taxon>
        <taxon>Campylobacterales</taxon>
        <taxon>Campylobacteraceae</taxon>
        <taxon>Campylobacter</taxon>
    </lineage>
</organism>
<dbReference type="RefSeq" id="WP_302244379.1">
    <property type="nucleotide sequence ID" value="NZ_JAULJQ010000005.1"/>
</dbReference>
<feature type="transmembrane region" description="Helical" evidence="1">
    <location>
        <begin position="6"/>
        <end position="24"/>
    </location>
</feature>
<protein>
    <recommendedName>
        <fullName evidence="4">Thioester dehydrase family protein</fullName>
    </recommendedName>
</protein>
<comment type="caution">
    <text evidence="2">The sequence shown here is derived from an EMBL/GenBank/DDBJ whole genome shotgun (WGS) entry which is preliminary data.</text>
</comment>
<evidence type="ECO:0000313" key="3">
    <source>
        <dbReference type="Proteomes" id="UP001171111"/>
    </source>
</evidence>
<evidence type="ECO:0000256" key="1">
    <source>
        <dbReference type="SAM" id="Phobius"/>
    </source>
</evidence>
<keyword evidence="1" id="KW-0812">Transmembrane</keyword>
<keyword evidence="1" id="KW-1133">Transmembrane helix</keyword>
<evidence type="ECO:0000313" key="2">
    <source>
        <dbReference type="EMBL" id="MDO2409543.1"/>
    </source>
</evidence>